<dbReference type="PANTHER" id="PTHR45857:SF1">
    <property type="entry name" value="FORMIN-LIKE 2B"/>
    <property type="match status" value="1"/>
</dbReference>
<dbReference type="GO" id="GO:0016477">
    <property type="term" value="P:cell migration"/>
    <property type="evidence" value="ECO:0007669"/>
    <property type="project" value="TreeGrafter"/>
</dbReference>
<evidence type="ECO:0000256" key="1">
    <source>
        <dbReference type="ARBA" id="ARBA00023449"/>
    </source>
</evidence>
<comment type="similarity">
    <text evidence="1">Belongs to the formin homology family.</text>
</comment>
<evidence type="ECO:0000313" key="4">
    <source>
        <dbReference type="EMBL" id="KAK7880712.1"/>
    </source>
</evidence>
<feature type="compositionally biased region" description="Basic and acidic residues" evidence="2">
    <location>
        <begin position="110"/>
        <end position="120"/>
    </location>
</feature>
<dbReference type="GO" id="GO:0005829">
    <property type="term" value="C:cytosol"/>
    <property type="evidence" value="ECO:0007669"/>
    <property type="project" value="TreeGrafter"/>
</dbReference>
<feature type="domain" description="FH2" evidence="3">
    <location>
        <begin position="1"/>
        <end position="187"/>
    </location>
</feature>
<dbReference type="GO" id="GO:0051015">
    <property type="term" value="F:actin filament binding"/>
    <property type="evidence" value="ECO:0007669"/>
    <property type="project" value="TreeGrafter"/>
</dbReference>
<accession>A0AAW0MVS0</accession>
<dbReference type="InterPro" id="IPR042201">
    <property type="entry name" value="FH2_Formin_sf"/>
</dbReference>
<organism evidence="4 5">
    <name type="scientific">Mugilogobius chulae</name>
    <name type="common">yellowstripe goby</name>
    <dbReference type="NCBI Taxonomy" id="88201"/>
    <lineage>
        <taxon>Eukaryota</taxon>
        <taxon>Metazoa</taxon>
        <taxon>Chordata</taxon>
        <taxon>Craniata</taxon>
        <taxon>Vertebrata</taxon>
        <taxon>Euteleostomi</taxon>
        <taxon>Actinopterygii</taxon>
        <taxon>Neopterygii</taxon>
        <taxon>Teleostei</taxon>
        <taxon>Neoteleostei</taxon>
        <taxon>Acanthomorphata</taxon>
        <taxon>Gobiaria</taxon>
        <taxon>Gobiiformes</taxon>
        <taxon>Gobioidei</taxon>
        <taxon>Gobiidae</taxon>
        <taxon>Gobionellinae</taxon>
        <taxon>Mugilogobius</taxon>
    </lineage>
</organism>
<dbReference type="PROSITE" id="PS51444">
    <property type="entry name" value="FH2"/>
    <property type="match status" value="1"/>
</dbReference>
<feature type="region of interest" description="Disordered" evidence="2">
    <location>
        <begin position="97"/>
        <end position="187"/>
    </location>
</feature>
<dbReference type="GO" id="GO:0030866">
    <property type="term" value="P:cortical actin cytoskeleton organization"/>
    <property type="evidence" value="ECO:0007669"/>
    <property type="project" value="TreeGrafter"/>
</dbReference>
<dbReference type="InterPro" id="IPR015425">
    <property type="entry name" value="FH2_Formin"/>
</dbReference>
<proteinExistence type="inferred from homology"/>
<name>A0AAW0MVS0_9GOBI</name>
<dbReference type="SUPFAM" id="SSF101447">
    <property type="entry name" value="Formin homology 2 domain (FH2 domain)"/>
    <property type="match status" value="1"/>
</dbReference>
<comment type="caution">
    <text evidence="4">The sequence shown here is derived from an EMBL/GenBank/DDBJ whole genome shotgun (WGS) entry which is preliminary data.</text>
</comment>
<protein>
    <recommendedName>
        <fullName evidence="3">FH2 domain-containing protein</fullName>
    </recommendedName>
</protein>
<dbReference type="AlphaFoldDB" id="A0AAW0MVS0"/>
<dbReference type="Pfam" id="PF02181">
    <property type="entry name" value="FH2"/>
    <property type="match status" value="1"/>
</dbReference>
<dbReference type="Gene3D" id="1.20.58.2220">
    <property type="entry name" value="Formin, FH2 domain"/>
    <property type="match status" value="1"/>
</dbReference>
<evidence type="ECO:0000259" key="3">
    <source>
        <dbReference type="PROSITE" id="PS51444"/>
    </source>
</evidence>
<dbReference type="GO" id="GO:0008360">
    <property type="term" value="P:regulation of cell shape"/>
    <property type="evidence" value="ECO:0007669"/>
    <property type="project" value="TreeGrafter"/>
</dbReference>
<evidence type="ECO:0000256" key="2">
    <source>
        <dbReference type="SAM" id="MobiDB-lite"/>
    </source>
</evidence>
<dbReference type="InterPro" id="IPR043592">
    <property type="entry name" value="FMNL_animal"/>
</dbReference>
<reference evidence="5" key="1">
    <citation type="submission" date="2024-04" db="EMBL/GenBank/DDBJ databases">
        <title>Salinicola lusitanus LLJ914,a marine bacterium isolated from the Okinawa Trough.</title>
        <authorList>
            <person name="Li J."/>
        </authorList>
    </citation>
    <scope>NUCLEOTIDE SEQUENCE [LARGE SCALE GENOMIC DNA]</scope>
</reference>
<evidence type="ECO:0000313" key="5">
    <source>
        <dbReference type="Proteomes" id="UP001460270"/>
    </source>
</evidence>
<dbReference type="PANTHER" id="PTHR45857">
    <property type="entry name" value="FORMIN-LIKE PROTEIN"/>
    <property type="match status" value="1"/>
</dbReference>
<sequence>MLTAQLHAMIAASVSIKSSQKLKKILEIILALGNYMNSSKRGAVYGFKLQSLDLLLETKSTDRTQTLLHYISNVVQEKYPTVAPFYNELHYVDKRPQVTNQSAGRGAQRFKQDSQREKRVLNTQAKKFKQAKKSESGERSIGREGPAERNGADLERVQREPQRHTQDFISRNESRLQKLQEDARIAQ</sequence>
<feature type="non-terminal residue" evidence="4">
    <location>
        <position position="187"/>
    </location>
</feature>
<dbReference type="EMBL" id="JBBPFD010000056">
    <property type="protein sequence ID" value="KAK7880712.1"/>
    <property type="molecule type" value="Genomic_DNA"/>
</dbReference>
<dbReference type="Proteomes" id="UP001460270">
    <property type="component" value="Unassembled WGS sequence"/>
</dbReference>
<feature type="compositionally biased region" description="Basic and acidic residues" evidence="2">
    <location>
        <begin position="132"/>
        <end position="187"/>
    </location>
</feature>
<gene>
    <name evidence="4" type="ORF">WMY93_032626</name>
</gene>
<keyword evidence="5" id="KW-1185">Reference proteome</keyword>